<dbReference type="Proteomes" id="UP001154114">
    <property type="component" value="Chromosome 6"/>
</dbReference>
<evidence type="ECO:0000256" key="1">
    <source>
        <dbReference type="SAM" id="MobiDB-lite"/>
    </source>
</evidence>
<dbReference type="AlphaFoldDB" id="A0A9N8Q082"/>
<dbReference type="EMBL" id="LR824009">
    <property type="protein sequence ID" value="CAD0197420.1"/>
    <property type="molecule type" value="Genomic_DNA"/>
</dbReference>
<gene>
    <name evidence="2" type="ORF">CINC_LOCUS11702</name>
</gene>
<protein>
    <submittedName>
        <fullName evidence="2">Uncharacterized protein</fullName>
    </submittedName>
</protein>
<organism evidence="2 3">
    <name type="scientific">Chrysodeixis includens</name>
    <name type="common">Soybean looper</name>
    <name type="synonym">Pseudoplusia includens</name>
    <dbReference type="NCBI Taxonomy" id="689277"/>
    <lineage>
        <taxon>Eukaryota</taxon>
        <taxon>Metazoa</taxon>
        <taxon>Ecdysozoa</taxon>
        <taxon>Arthropoda</taxon>
        <taxon>Hexapoda</taxon>
        <taxon>Insecta</taxon>
        <taxon>Pterygota</taxon>
        <taxon>Neoptera</taxon>
        <taxon>Endopterygota</taxon>
        <taxon>Lepidoptera</taxon>
        <taxon>Glossata</taxon>
        <taxon>Ditrysia</taxon>
        <taxon>Noctuoidea</taxon>
        <taxon>Noctuidae</taxon>
        <taxon>Plusiinae</taxon>
        <taxon>Chrysodeixis</taxon>
    </lineage>
</organism>
<feature type="region of interest" description="Disordered" evidence="1">
    <location>
        <begin position="69"/>
        <end position="103"/>
    </location>
</feature>
<proteinExistence type="predicted"/>
<evidence type="ECO:0000313" key="2">
    <source>
        <dbReference type="EMBL" id="CAD0197420.1"/>
    </source>
</evidence>
<reference evidence="2" key="1">
    <citation type="submission" date="2021-12" db="EMBL/GenBank/DDBJ databases">
        <authorList>
            <person name="King R."/>
        </authorList>
    </citation>
    <scope>NUCLEOTIDE SEQUENCE</scope>
</reference>
<sequence length="355" mass="40959">MNRNNIKDNGKYYKTNISSREDIIYEDDGFFSDVPASGSLSRSLLALNKYVKKNMLYDESDDYEDDSVYFSKETSPTESRNKYDSDSLRSNESAEEKAARQTSTAKITYGVTSVTQLTDDYKSMQLQDKSHGSDIILDNVNTQNNAIHEEESDPESNYTSNKPVYASENSSVSLTNLSNIDNNSSVPINANIRDQVVHRNKPTNLKKEEYRHTLHEFSEWGNRTNIYPDVYAPLPYKSPRRYVESDVNIHYRCPVRHDPLPLVPERELARQQAEHMKRLYREQKRNKYLQENAILPADIEAFDASMKVTFESNNVFELICLTFETYTCCITNFGLTHLKNHCPLHFTVTESVTDM</sequence>
<evidence type="ECO:0000313" key="3">
    <source>
        <dbReference type="Proteomes" id="UP001154114"/>
    </source>
</evidence>
<name>A0A9N8Q082_CHRIL</name>
<accession>A0A9N8Q082</accession>
<feature type="compositionally biased region" description="Basic and acidic residues" evidence="1">
    <location>
        <begin position="79"/>
        <end position="99"/>
    </location>
</feature>
<dbReference type="OrthoDB" id="19092at2759"/>
<keyword evidence="3" id="KW-1185">Reference proteome</keyword>